<dbReference type="PRINTS" id="PR00368">
    <property type="entry name" value="FADPNR"/>
</dbReference>
<dbReference type="InterPro" id="IPR057661">
    <property type="entry name" value="RsdA/BaiN/AoA(So)_Rossmann"/>
</dbReference>
<sequence length="201" mass="22029">MNYKYDVAIIGAGPAGIMAGISAINSLNKVCILEKNSSAGKKLLISGKGRCNVTTSKDIREIVNAFGKNGKFLYGALTRFSNSDLMNFFESRGVKLKEERGMRMFPVSDKSETILNCLLAELNKNGVEVIYNFPADTVKKTENGFQVSFKSNTIFCNKLIIATGGKSYPETGSTGDGYVFAKSLGTFYSQTHSCPYTFDRR</sequence>
<dbReference type="PRINTS" id="PR00411">
    <property type="entry name" value="PNDRDTASEI"/>
</dbReference>
<proteinExistence type="predicted"/>
<dbReference type="Pfam" id="PF03486">
    <property type="entry name" value="HI0933_like"/>
    <property type="match status" value="1"/>
</dbReference>
<dbReference type="AlphaFoldDB" id="A0A0G0NA98"/>
<evidence type="ECO:0000313" key="3">
    <source>
        <dbReference type="Proteomes" id="UP000034738"/>
    </source>
</evidence>
<name>A0A0G0NA98_9BACT</name>
<reference evidence="2 3" key="1">
    <citation type="journal article" date="2015" name="Nature">
        <title>rRNA introns, odd ribosomes, and small enigmatic genomes across a large radiation of phyla.</title>
        <authorList>
            <person name="Brown C.T."/>
            <person name="Hug L.A."/>
            <person name="Thomas B.C."/>
            <person name="Sharon I."/>
            <person name="Castelle C.J."/>
            <person name="Singh A."/>
            <person name="Wilkins M.J."/>
            <person name="Williams K.H."/>
            <person name="Banfield J.F."/>
        </authorList>
    </citation>
    <scope>NUCLEOTIDE SEQUENCE [LARGE SCALE GENOMIC DNA]</scope>
</reference>
<comment type="caution">
    <text evidence="2">The sequence shown here is derived from an EMBL/GenBank/DDBJ whole genome shotgun (WGS) entry which is preliminary data.</text>
</comment>
<gene>
    <name evidence="2" type="ORF">US95_C0036G0008</name>
</gene>
<feature type="domain" description="RsdA/BaiN/AoA(So)-like Rossmann fold-like" evidence="1">
    <location>
        <begin position="6"/>
        <end position="186"/>
    </location>
</feature>
<dbReference type="PANTHER" id="PTHR42887">
    <property type="entry name" value="OS12G0638800 PROTEIN"/>
    <property type="match status" value="1"/>
</dbReference>
<dbReference type="Proteomes" id="UP000034738">
    <property type="component" value="Unassembled WGS sequence"/>
</dbReference>
<dbReference type="PANTHER" id="PTHR42887:SF2">
    <property type="entry name" value="OS12G0638800 PROTEIN"/>
    <property type="match status" value="1"/>
</dbReference>
<dbReference type="Gene3D" id="3.50.50.60">
    <property type="entry name" value="FAD/NAD(P)-binding domain"/>
    <property type="match status" value="1"/>
</dbReference>
<accession>A0A0G0NA98</accession>
<dbReference type="SUPFAM" id="SSF51905">
    <property type="entry name" value="FAD/NAD(P)-binding domain"/>
    <property type="match status" value="1"/>
</dbReference>
<dbReference type="InterPro" id="IPR004792">
    <property type="entry name" value="BaiN-like"/>
</dbReference>
<dbReference type="NCBIfam" id="TIGR00275">
    <property type="entry name" value="aminoacetone oxidase family FAD-binding enzyme"/>
    <property type="match status" value="1"/>
</dbReference>
<organism evidence="2 3">
    <name type="scientific">Candidatus Woesebacteria bacterium GW2011_GWB1_38_5</name>
    <dbReference type="NCBI Taxonomy" id="1618568"/>
    <lineage>
        <taxon>Bacteria</taxon>
        <taxon>Candidatus Woeseibacteriota</taxon>
    </lineage>
</organism>
<dbReference type="InterPro" id="IPR036188">
    <property type="entry name" value="FAD/NAD-bd_sf"/>
</dbReference>
<evidence type="ECO:0000259" key="1">
    <source>
        <dbReference type="Pfam" id="PF03486"/>
    </source>
</evidence>
<dbReference type="EMBL" id="LBUY01000036">
    <property type="protein sequence ID" value="KKQ74046.1"/>
    <property type="molecule type" value="Genomic_DNA"/>
</dbReference>
<dbReference type="PATRIC" id="fig|1618568.3.peg.566"/>
<evidence type="ECO:0000313" key="2">
    <source>
        <dbReference type="EMBL" id="KKQ74046.1"/>
    </source>
</evidence>
<protein>
    <submittedName>
        <fullName evidence="2">HI0933 family protein</fullName>
    </submittedName>
</protein>